<evidence type="ECO:0000259" key="3">
    <source>
        <dbReference type="Pfam" id="PF20639"/>
    </source>
</evidence>
<gene>
    <name evidence="4" type="ORF">BCR38DRAFT_393100</name>
</gene>
<name>A0A1Y2DZ71_9PEZI</name>
<dbReference type="PANTHER" id="PTHR28221:SF2">
    <property type="entry name" value="RNA POLYMERASE I-SPECIFIC TRANSCRIPTION INITIATION FACTOR RRN6"/>
    <property type="match status" value="1"/>
</dbReference>
<sequence length="1004" mass="112178">MADQRTDSSSFGHPGRLTYFPYGLPKAEECGWQTARNHDPEAPRFQEIGPSQEWFPVSRSLSSSTTNETWRSTQRQSVWLLKNHPVAALGNGVLGEALSLANLSCRPNQSTPWQRSQLAVGEMADTSNPQKTGTASLVAMAAGPAGDVLRLVRPTTEYWKWDNDESVALRLSGHESIQQTLWTKDIGTIRQISAVVNTKRFEPVRWLVVQRDWGTSVFQPEYQKAPVVSESVPAAGSREPSRIAPNPLFTLLRKHTGCDFHSDASFNPSIRSKPSQLAIIDEGGNWTIWDITRIRSKASNRPQLRLHKYGSIQKGLREQLSHKPATDPQSHRILWVGSSAASHDDWYDSDDEDDAESQFNPAFPPLQRSSTLLLCNSKAVRLFDLDTDSFLPDLEFIPEGSVETILDVQINVQDPRYVFVATTSKVCVMGILSSSDPTLEKGEKRALVLHSFPHMRDSYDQNLKLSVTSGPRHSSDHRLSLVFMYSEGSSWFDIFYFSMSKKRPDQVSCYRDTMVSEGVSNAGTGRSLQKLHIIPTAVTAQREQVPTAGARLLTDQRVRYYQMFSLGIDLSLSCSLGACLSQDWNQTLIPNRKVAKKLNESERRKLIRYLGSRFVVPDQFAGFYNGSNVTNPKCGHIPRTTFGQSHRRLIRGVYEHLQNISEEAAGRIEGTPLDMEIFGAAPFDPVYVTVETALETGILPSKTLCEIMHNLKVPRDMDAATFEWQEEIDRLEPIDPALKVMSLAGPRRGGPESSSLYDIFTRLLDVVSDAMQSAVVSELHKEVIASITRRIACELYLSRFSMMFRPMDLFRSRLPESLNIGSPTNFSDAMLIDSQPGSQPSSPASSTFSGVTKSEPAEDVEDRSLALIRVYTGSGTSVTAKKSELLSTWIEGDDPAKYVFSLDKSAEVTPGIQRRAKQQAREAKKRKRVESIRKRLEERDLNHVSSTQPAVSNRFSQVSQPLNEFSQPWIGPQIAMSQPTAGAFGSRSLLDRPNKRVKRKGGFR</sequence>
<dbReference type="InterPro" id="IPR019350">
    <property type="entry name" value="RNA_pol_I-sp_TIF_RRN6-like"/>
</dbReference>
<reference evidence="4 5" key="1">
    <citation type="submission" date="2016-07" db="EMBL/GenBank/DDBJ databases">
        <title>Pervasive Adenine N6-methylation of Active Genes in Fungi.</title>
        <authorList>
            <consortium name="DOE Joint Genome Institute"/>
            <person name="Mondo S.J."/>
            <person name="Dannebaum R.O."/>
            <person name="Kuo R.C."/>
            <person name="Labutti K."/>
            <person name="Haridas S."/>
            <person name="Kuo A."/>
            <person name="Salamov A."/>
            <person name="Ahrendt S.R."/>
            <person name="Lipzen A."/>
            <person name="Sullivan W."/>
            <person name="Andreopoulos W.B."/>
            <person name="Clum A."/>
            <person name="Lindquist E."/>
            <person name="Daum C."/>
            <person name="Ramamoorthy G.K."/>
            <person name="Gryganskyi A."/>
            <person name="Culley D."/>
            <person name="Magnuson J.K."/>
            <person name="James T.Y."/>
            <person name="O'Malley M.A."/>
            <person name="Stajich J.E."/>
            <person name="Spatafora J.W."/>
            <person name="Visel A."/>
            <person name="Grigoriev I.V."/>
        </authorList>
    </citation>
    <scope>NUCLEOTIDE SEQUENCE [LARGE SCALE GENOMIC DNA]</scope>
    <source>
        <strain evidence="4 5">CBS 129021</strain>
    </source>
</reference>
<dbReference type="RefSeq" id="XP_040715808.1">
    <property type="nucleotide sequence ID" value="XM_040857594.1"/>
</dbReference>
<evidence type="ECO:0000313" key="4">
    <source>
        <dbReference type="EMBL" id="ORY64394.1"/>
    </source>
</evidence>
<dbReference type="GO" id="GO:0001179">
    <property type="term" value="F:RNA polymerase I general transcription initiation factor binding"/>
    <property type="evidence" value="ECO:0007669"/>
    <property type="project" value="TreeGrafter"/>
</dbReference>
<evidence type="ECO:0000259" key="2">
    <source>
        <dbReference type="Pfam" id="PF10214"/>
    </source>
</evidence>
<dbReference type="GO" id="GO:0003743">
    <property type="term" value="F:translation initiation factor activity"/>
    <property type="evidence" value="ECO:0007669"/>
    <property type="project" value="UniProtKB-KW"/>
</dbReference>
<dbReference type="Pfam" id="PF20639">
    <property type="entry name" value="Rrn6_K-rich"/>
    <property type="match status" value="1"/>
</dbReference>
<dbReference type="GO" id="GO:0070860">
    <property type="term" value="C:RNA polymerase I core factor complex"/>
    <property type="evidence" value="ECO:0007669"/>
    <property type="project" value="TreeGrafter"/>
</dbReference>
<dbReference type="InterPro" id="IPR048536">
    <property type="entry name" value="Rrn6_K-rich"/>
</dbReference>
<dbReference type="OrthoDB" id="4090074at2759"/>
<evidence type="ECO:0000313" key="5">
    <source>
        <dbReference type="Proteomes" id="UP000193689"/>
    </source>
</evidence>
<dbReference type="Proteomes" id="UP000193689">
    <property type="component" value="Unassembled WGS sequence"/>
</dbReference>
<dbReference type="GO" id="GO:0042790">
    <property type="term" value="P:nucleolar large rRNA transcription by RNA polymerase I"/>
    <property type="evidence" value="ECO:0007669"/>
    <property type="project" value="TreeGrafter"/>
</dbReference>
<keyword evidence="5" id="KW-1185">Reference proteome</keyword>
<proteinExistence type="predicted"/>
<dbReference type="InterPro" id="IPR048535">
    <property type="entry name" value="RRN6_beta-prop"/>
</dbReference>
<dbReference type="AlphaFoldDB" id="A0A1Y2DZ71"/>
<dbReference type="InParanoid" id="A0A1Y2DZ71"/>
<feature type="domain" description="RRN6 K-rich C-terminal" evidence="3">
    <location>
        <begin position="883"/>
        <end position="1003"/>
    </location>
</feature>
<feature type="domain" description="RRN6 beta-propeller" evidence="2">
    <location>
        <begin position="115"/>
        <end position="512"/>
    </location>
</feature>
<organism evidence="4 5">
    <name type="scientific">Pseudomassariella vexata</name>
    <dbReference type="NCBI Taxonomy" id="1141098"/>
    <lineage>
        <taxon>Eukaryota</taxon>
        <taxon>Fungi</taxon>
        <taxon>Dikarya</taxon>
        <taxon>Ascomycota</taxon>
        <taxon>Pezizomycotina</taxon>
        <taxon>Sordariomycetes</taxon>
        <taxon>Xylariomycetidae</taxon>
        <taxon>Amphisphaeriales</taxon>
        <taxon>Pseudomassariaceae</taxon>
        <taxon>Pseudomassariella</taxon>
    </lineage>
</organism>
<keyword evidence="4" id="KW-0396">Initiation factor</keyword>
<feature type="compositionally biased region" description="Basic residues" evidence="1">
    <location>
        <begin position="995"/>
        <end position="1004"/>
    </location>
</feature>
<feature type="compositionally biased region" description="Low complexity" evidence="1">
    <location>
        <begin position="834"/>
        <end position="850"/>
    </location>
</feature>
<dbReference type="EMBL" id="MCFJ01000007">
    <property type="protein sequence ID" value="ORY64394.1"/>
    <property type="molecule type" value="Genomic_DNA"/>
</dbReference>
<dbReference type="PANTHER" id="PTHR28221">
    <property type="entry name" value="RNA POLYMERASE I-SPECIFIC TRANSCRIPTION INITIATION FACTOR RRN6"/>
    <property type="match status" value="1"/>
</dbReference>
<keyword evidence="4" id="KW-0648">Protein biosynthesis</keyword>
<accession>A0A1Y2DZ71</accession>
<dbReference type="Pfam" id="PF10214">
    <property type="entry name" value="Rrn6_beta-prop"/>
    <property type="match status" value="1"/>
</dbReference>
<comment type="caution">
    <text evidence="4">The sequence shown here is derived from an EMBL/GenBank/DDBJ whole genome shotgun (WGS) entry which is preliminary data.</text>
</comment>
<dbReference type="STRING" id="1141098.A0A1Y2DZ71"/>
<dbReference type="GO" id="GO:0001163">
    <property type="term" value="F:RNA polymerase I transcription regulatory region sequence-specific DNA binding"/>
    <property type="evidence" value="ECO:0007669"/>
    <property type="project" value="TreeGrafter"/>
</dbReference>
<feature type="region of interest" description="Disordered" evidence="1">
    <location>
        <begin position="829"/>
        <end position="857"/>
    </location>
</feature>
<protein>
    <submittedName>
        <fullName evidence="4">RNA polymerase I-specific transcription initiation factor RRN6-like protein</fullName>
    </submittedName>
</protein>
<dbReference type="GeneID" id="63773806"/>
<feature type="region of interest" description="Disordered" evidence="1">
    <location>
        <begin position="977"/>
        <end position="1004"/>
    </location>
</feature>
<evidence type="ECO:0000256" key="1">
    <source>
        <dbReference type="SAM" id="MobiDB-lite"/>
    </source>
</evidence>